<dbReference type="AlphaFoldDB" id="A0A2P2PX62"/>
<dbReference type="EMBL" id="GGEC01078816">
    <property type="protein sequence ID" value="MBX59300.1"/>
    <property type="molecule type" value="Transcribed_RNA"/>
</dbReference>
<sequence length="50" mass="6057">MNVIFPGRGYTVKSLLRCFFENDLKFYLCVRVQIKKRKKNEEKNPFLFVV</sequence>
<accession>A0A2P2PX62</accession>
<evidence type="ECO:0000313" key="1">
    <source>
        <dbReference type="EMBL" id="MBX59300.1"/>
    </source>
</evidence>
<reference evidence="1" key="1">
    <citation type="submission" date="2018-02" db="EMBL/GenBank/DDBJ databases">
        <title>Rhizophora mucronata_Transcriptome.</title>
        <authorList>
            <person name="Meera S.P."/>
            <person name="Sreeshan A."/>
            <person name="Augustine A."/>
        </authorList>
    </citation>
    <scope>NUCLEOTIDE SEQUENCE</scope>
    <source>
        <tissue evidence="1">Leaf</tissue>
    </source>
</reference>
<proteinExistence type="predicted"/>
<organism evidence="1">
    <name type="scientific">Rhizophora mucronata</name>
    <name type="common">Asiatic mangrove</name>
    <dbReference type="NCBI Taxonomy" id="61149"/>
    <lineage>
        <taxon>Eukaryota</taxon>
        <taxon>Viridiplantae</taxon>
        <taxon>Streptophyta</taxon>
        <taxon>Embryophyta</taxon>
        <taxon>Tracheophyta</taxon>
        <taxon>Spermatophyta</taxon>
        <taxon>Magnoliopsida</taxon>
        <taxon>eudicotyledons</taxon>
        <taxon>Gunneridae</taxon>
        <taxon>Pentapetalae</taxon>
        <taxon>rosids</taxon>
        <taxon>fabids</taxon>
        <taxon>Malpighiales</taxon>
        <taxon>Rhizophoraceae</taxon>
        <taxon>Rhizophora</taxon>
    </lineage>
</organism>
<protein>
    <submittedName>
        <fullName evidence="1">Uncharacterized protein</fullName>
    </submittedName>
</protein>
<name>A0A2P2PX62_RHIMU</name>